<gene>
    <name evidence="1" type="ORF">D3273_09765</name>
</gene>
<dbReference type="RefSeq" id="WP_129225907.1">
    <property type="nucleotide sequence ID" value="NZ_QYBB01000008.1"/>
</dbReference>
<dbReference type="AlphaFoldDB" id="A0A4V1RUT8"/>
<organism evidence="1 2">
    <name type="scientific">Lichenibacterium minor</name>
    <dbReference type="NCBI Taxonomy" id="2316528"/>
    <lineage>
        <taxon>Bacteria</taxon>
        <taxon>Pseudomonadati</taxon>
        <taxon>Pseudomonadota</taxon>
        <taxon>Alphaproteobacteria</taxon>
        <taxon>Hyphomicrobiales</taxon>
        <taxon>Lichenihabitantaceae</taxon>
        <taxon>Lichenibacterium</taxon>
    </lineage>
</organism>
<reference evidence="1 2" key="1">
    <citation type="submission" date="2018-12" db="EMBL/GenBank/DDBJ databases">
        <authorList>
            <person name="Grouzdev D.S."/>
            <person name="Krutkina M.S."/>
        </authorList>
    </citation>
    <scope>NUCLEOTIDE SEQUENCE [LARGE SCALE GENOMIC DNA]</scope>
    <source>
        <strain evidence="1 2">RmlP026</strain>
    </source>
</reference>
<name>A0A4V1RUT8_9HYPH</name>
<dbReference type="EMBL" id="QYBB01000008">
    <property type="protein sequence ID" value="RYC32304.1"/>
    <property type="molecule type" value="Genomic_DNA"/>
</dbReference>
<dbReference type="Proteomes" id="UP000290759">
    <property type="component" value="Unassembled WGS sequence"/>
</dbReference>
<evidence type="ECO:0000313" key="2">
    <source>
        <dbReference type="Proteomes" id="UP000290759"/>
    </source>
</evidence>
<keyword evidence="2" id="KW-1185">Reference proteome</keyword>
<protein>
    <recommendedName>
        <fullName evidence="3">Flagellar FliJ protein</fullName>
    </recommendedName>
</protein>
<evidence type="ECO:0000313" key="1">
    <source>
        <dbReference type="EMBL" id="RYC32304.1"/>
    </source>
</evidence>
<proteinExistence type="predicted"/>
<sequence length="133" mass="14114">MTERLKAMKRVLKVQDQLKRSADWRLAEAERSAAEVEAAKEELARFCDGELLTGPIAGAAAAQALRLAARGIAAAKTVDAEAEAMRDATARQKLVAKGVDALAREEAAARERKDLERLIEGFAARAAAVGGDG</sequence>
<comment type="caution">
    <text evidence="1">The sequence shown here is derived from an EMBL/GenBank/DDBJ whole genome shotgun (WGS) entry which is preliminary data.</text>
</comment>
<accession>A0A4V1RUT8</accession>
<reference evidence="1 2" key="2">
    <citation type="submission" date="2019-02" db="EMBL/GenBank/DDBJ databases">
        <title>'Lichenibacterium ramalinii' gen. nov. sp. nov., 'Lichenibacterium minor' gen. nov. sp. nov.</title>
        <authorList>
            <person name="Pankratov T."/>
        </authorList>
    </citation>
    <scope>NUCLEOTIDE SEQUENCE [LARGE SCALE GENOMIC DNA]</scope>
    <source>
        <strain evidence="1 2">RmlP026</strain>
    </source>
</reference>
<evidence type="ECO:0008006" key="3">
    <source>
        <dbReference type="Google" id="ProtNLM"/>
    </source>
</evidence>